<reference evidence="4" key="2">
    <citation type="submission" date="2017-04" db="EMBL/GenBank/DDBJ databases">
        <title>Function of individual gut microbiota members based on whole genome sequencing of pure cultures obtained from chicken caecum.</title>
        <authorList>
            <person name="Medvecky M."/>
            <person name="Cejkova D."/>
            <person name="Polansky O."/>
            <person name="Karasova D."/>
            <person name="Kubasova T."/>
            <person name="Cizek A."/>
            <person name="Rychlik I."/>
        </authorList>
    </citation>
    <scope>NUCLEOTIDE SEQUENCE [LARGE SCALE GENOMIC DNA]</scope>
    <source>
        <strain evidence="4">An175</strain>
    </source>
</reference>
<protein>
    <submittedName>
        <fullName evidence="1">Uncharacterized protein</fullName>
    </submittedName>
</protein>
<accession>A0A174M4N7</accession>
<gene>
    <name evidence="2" type="ORF">B5F11_15335</name>
    <name evidence="1" type="ORF">ERS852551_00319</name>
</gene>
<dbReference type="Proteomes" id="UP000196386">
    <property type="component" value="Unassembled WGS sequence"/>
</dbReference>
<dbReference type="EMBL" id="NFKP01000022">
    <property type="protein sequence ID" value="OUP68129.1"/>
    <property type="molecule type" value="Genomic_DNA"/>
</dbReference>
<evidence type="ECO:0000313" key="1">
    <source>
        <dbReference type="EMBL" id="CUP28985.1"/>
    </source>
</evidence>
<name>A0A174M4N7_9FIRM</name>
<evidence type="ECO:0000313" key="2">
    <source>
        <dbReference type="EMBL" id="OUP68129.1"/>
    </source>
</evidence>
<dbReference type="Proteomes" id="UP000095765">
    <property type="component" value="Unassembled WGS sequence"/>
</dbReference>
<dbReference type="AlphaFoldDB" id="A0A174M4N7"/>
<proteinExistence type="predicted"/>
<dbReference type="EMBL" id="CZBE01000002">
    <property type="protein sequence ID" value="CUP28985.1"/>
    <property type="molecule type" value="Genomic_DNA"/>
</dbReference>
<sequence length="60" mass="6697">MSDKEREILDVFKKLVPVLTDFEEEKLLAFGEGMVFKAAQQQKDSTSLADSIKKPPARAA</sequence>
<evidence type="ECO:0000313" key="4">
    <source>
        <dbReference type="Proteomes" id="UP000196386"/>
    </source>
</evidence>
<dbReference type="RefSeq" id="WP_055243863.1">
    <property type="nucleotide sequence ID" value="NZ_CABIWA010000001.1"/>
</dbReference>
<reference evidence="1 3" key="1">
    <citation type="submission" date="2015-09" db="EMBL/GenBank/DDBJ databases">
        <authorList>
            <consortium name="Pathogen Informatics"/>
        </authorList>
    </citation>
    <scope>NUCLEOTIDE SEQUENCE [LARGE SCALE GENOMIC DNA]</scope>
    <source>
        <strain evidence="1 3">2789STDY5834939</strain>
    </source>
</reference>
<organism evidence="1 3">
    <name type="scientific">Anaerotruncus colihominis</name>
    <dbReference type="NCBI Taxonomy" id="169435"/>
    <lineage>
        <taxon>Bacteria</taxon>
        <taxon>Bacillati</taxon>
        <taxon>Bacillota</taxon>
        <taxon>Clostridia</taxon>
        <taxon>Eubacteriales</taxon>
        <taxon>Oscillospiraceae</taxon>
        <taxon>Anaerotruncus</taxon>
    </lineage>
</organism>
<reference evidence="2" key="3">
    <citation type="journal article" date="2018" name="BMC Genomics">
        <title>Whole genome sequencing and function prediction of 133 gut anaerobes isolated from chicken caecum in pure cultures.</title>
        <authorList>
            <person name="Medvecky M."/>
            <person name="Cejkova D."/>
            <person name="Polansky O."/>
            <person name="Karasova D."/>
            <person name="Kubasova T."/>
            <person name="Cizek A."/>
            <person name="Rychlik I."/>
        </authorList>
    </citation>
    <scope>NUCLEOTIDE SEQUENCE</scope>
    <source>
        <strain evidence="2">An175</strain>
    </source>
</reference>
<evidence type="ECO:0000313" key="3">
    <source>
        <dbReference type="Proteomes" id="UP000095765"/>
    </source>
</evidence>